<gene>
    <name evidence="1" type="ORF">AFUS01_LOCUS29308</name>
</gene>
<comment type="caution">
    <text evidence="1">The sequence shown here is derived from an EMBL/GenBank/DDBJ whole genome shotgun (WGS) entry which is preliminary data.</text>
</comment>
<evidence type="ECO:0000313" key="1">
    <source>
        <dbReference type="EMBL" id="CAG7818829.1"/>
    </source>
</evidence>
<proteinExistence type="predicted"/>
<dbReference type="EMBL" id="CAJVCH010431621">
    <property type="protein sequence ID" value="CAG7818829.1"/>
    <property type="molecule type" value="Genomic_DNA"/>
</dbReference>
<evidence type="ECO:0000313" key="2">
    <source>
        <dbReference type="Proteomes" id="UP000708208"/>
    </source>
</evidence>
<name>A0A8J2KTL2_9HEXA</name>
<accession>A0A8J2KTL2</accession>
<dbReference type="AlphaFoldDB" id="A0A8J2KTL2"/>
<feature type="non-terminal residue" evidence="1">
    <location>
        <position position="1"/>
    </location>
</feature>
<sequence>EPVHKANGKEVLAAIPGKVLRAHIPGLPNPVGSSRGFSSQSPLFQQIHEVAKRSLSTKRTTPRVKPILPVTTLRDIMSMSNLNVTMRQGLLTRLEQTHTMPHILEADEVLRKQIGMTSMGLYPIPLAPPRVIHTLAMTTRGKESSIQRRSNLINLKPQSPSILQQIISPFKSRIIRKKPTRRRLLIGRPLKRGGAQSGTPLQVMKVVTGGPIHL</sequence>
<protein>
    <submittedName>
        <fullName evidence="1">Uncharacterized protein</fullName>
    </submittedName>
</protein>
<keyword evidence="2" id="KW-1185">Reference proteome</keyword>
<reference evidence="1" key="1">
    <citation type="submission" date="2021-06" db="EMBL/GenBank/DDBJ databases">
        <authorList>
            <person name="Hodson N. C."/>
            <person name="Mongue J. A."/>
            <person name="Jaron S. K."/>
        </authorList>
    </citation>
    <scope>NUCLEOTIDE SEQUENCE</scope>
</reference>
<organism evidence="1 2">
    <name type="scientific">Allacma fusca</name>
    <dbReference type="NCBI Taxonomy" id="39272"/>
    <lineage>
        <taxon>Eukaryota</taxon>
        <taxon>Metazoa</taxon>
        <taxon>Ecdysozoa</taxon>
        <taxon>Arthropoda</taxon>
        <taxon>Hexapoda</taxon>
        <taxon>Collembola</taxon>
        <taxon>Symphypleona</taxon>
        <taxon>Sminthuridae</taxon>
        <taxon>Allacma</taxon>
    </lineage>
</organism>
<dbReference type="Proteomes" id="UP000708208">
    <property type="component" value="Unassembled WGS sequence"/>
</dbReference>